<feature type="non-terminal residue" evidence="1">
    <location>
        <position position="1"/>
    </location>
</feature>
<reference evidence="2" key="1">
    <citation type="submission" date="2017-03" db="EMBL/GenBank/DDBJ databases">
        <title>Phytopthora megakarya and P. palmivora, two closely related causual agents of cacao black pod achieved similar genome size and gene model numbers by different mechanisms.</title>
        <authorList>
            <person name="Ali S."/>
            <person name="Shao J."/>
            <person name="Larry D.J."/>
            <person name="Kronmiller B."/>
            <person name="Shen D."/>
            <person name="Strem M.D."/>
            <person name="Melnick R.L."/>
            <person name="Guiltinan M.J."/>
            <person name="Tyler B.M."/>
            <person name="Meinhardt L.W."/>
            <person name="Bailey B.A."/>
        </authorList>
    </citation>
    <scope>NUCLEOTIDE SEQUENCE [LARGE SCALE GENOMIC DNA]</scope>
    <source>
        <strain evidence="2">zdho120</strain>
    </source>
</reference>
<dbReference type="EMBL" id="NBNE01017693">
    <property type="protein sequence ID" value="OWY92616.1"/>
    <property type="molecule type" value="Genomic_DNA"/>
</dbReference>
<dbReference type="Proteomes" id="UP000198211">
    <property type="component" value="Unassembled WGS sequence"/>
</dbReference>
<evidence type="ECO:0000313" key="2">
    <source>
        <dbReference type="Proteomes" id="UP000198211"/>
    </source>
</evidence>
<evidence type="ECO:0000313" key="1">
    <source>
        <dbReference type="EMBL" id="OWY92616.1"/>
    </source>
</evidence>
<gene>
    <name evidence="1" type="ORF">PHMEG_00038311</name>
</gene>
<sequence>AIAARKLCSLHPFIARNLFCAGVKRSLASNHLDWRRAMMLAYSLYSVGCRHRGLQLDGTVGDPFL</sequence>
<dbReference type="AlphaFoldDB" id="A0A225UJ59"/>
<name>A0A225UJ59_9STRA</name>
<comment type="caution">
    <text evidence="1">The sequence shown here is derived from an EMBL/GenBank/DDBJ whole genome shotgun (WGS) entry which is preliminary data.</text>
</comment>
<keyword evidence="2" id="KW-1185">Reference proteome</keyword>
<organism evidence="1 2">
    <name type="scientific">Phytophthora megakarya</name>
    <dbReference type="NCBI Taxonomy" id="4795"/>
    <lineage>
        <taxon>Eukaryota</taxon>
        <taxon>Sar</taxon>
        <taxon>Stramenopiles</taxon>
        <taxon>Oomycota</taxon>
        <taxon>Peronosporomycetes</taxon>
        <taxon>Peronosporales</taxon>
        <taxon>Peronosporaceae</taxon>
        <taxon>Phytophthora</taxon>
    </lineage>
</organism>
<protein>
    <submittedName>
        <fullName evidence="1">Uncharacterized protein</fullName>
    </submittedName>
</protein>
<proteinExistence type="predicted"/>
<accession>A0A225UJ59</accession>
<dbReference type="OrthoDB" id="10421607at2759"/>